<feature type="compositionally biased region" description="Low complexity" evidence="1">
    <location>
        <begin position="351"/>
        <end position="360"/>
    </location>
</feature>
<comment type="caution">
    <text evidence="2">The sequence shown here is derived from an EMBL/GenBank/DDBJ whole genome shotgun (WGS) entry which is preliminary data.</text>
</comment>
<evidence type="ECO:0000313" key="3">
    <source>
        <dbReference type="Proteomes" id="UP001501222"/>
    </source>
</evidence>
<feature type="compositionally biased region" description="Polar residues" evidence="1">
    <location>
        <begin position="287"/>
        <end position="298"/>
    </location>
</feature>
<keyword evidence="3" id="KW-1185">Reference proteome</keyword>
<name>A0ABP6YUF9_9ACTN</name>
<evidence type="ECO:0000256" key="1">
    <source>
        <dbReference type="SAM" id="MobiDB-lite"/>
    </source>
</evidence>
<feature type="region of interest" description="Disordered" evidence="1">
    <location>
        <begin position="287"/>
        <end position="329"/>
    </location>
</feature>
<accession>A0ABP6YUF9</accession>
<reference evidence="3" key="1">
    <citation type="journal article" date="2019" name="Int. J. Syst. Evol. Microbiol.">
        <title>The Global Catalogue of Microorganisms (GCM) 10K type strain sequencing project: providing services to taxonomists for standard genome sequencing and annotation.</title>
        <authorList>
            <consortium name="The Broad Institute Genomics Platform"/>
            <consortium name="The Broad Institute Genome Sequencing Center for Infectious Disease"/>
            <person name="Wu L."/>
            <person name="Ma J."/>
        </authorList>
    </citation>
    <scope>NUCLEOTIDE SEQUENCE [LARGE SCALE GENOMIC DNA]</scope>
    <source>
        <strain evidence="3">JCM 16928</strain>
    </source>
</reference>
<feature type="compositionally biased region" description="Basic and acidic residues" evidence="1">
    <location>
        <begin position="379"/>
        <end position="388"/>
    </location>
</feature>
<organism evidence="2 3">
    <name type="scientific">Kribbella ginsengisoli</name>
    <dbReference type="NCBI Taxonomy" id="363865"/>
    <lineage>
        <taxon>Bacteria</taxon>
        <taxon>Bacillati</taxon>
        <taxon>Actinomycetota</taxon>
        <taxon>Actinomycetes</taxon>
        <taxon>Propionibacteriales</taxon>
        <taxon>Kribbellaceae</taxon>
        <taxon>Kribbella</taxon>
    </lineage>
</organism>
<sequence>MAEQPRRRPDSAVPDIGDGLWERIQAAVLAESGADKSLWNGELGYTDPAESVRGEAYGYGKLNLSEESVVRPLREMYEQRGQRVTEEQLIARRSAFQVVAHEFGHLAVPEEYQLADRAADIKRGDLTPIEEGTNEAWSQAKTDALIDRALPRDLALQLRSVDSLRTYPGWDSAARAFADDVGAEIGVEGDEVLSVMNREARSGKGRAAADLLYEHSELPRLVPADQQTAVRAELQSKIDEGFAALKPLNDDKTVNRRAYGRQRGQELAESLVGTVQAAEKHYLSLESGRQAQAAQQTQDLSALPPPDPADRRPGPGSGSYAQQAADDDARVAAAMAKPVDPRVAFAQWMAAGQAPAADAVRQPRGDGRAEDPPLGEQAARVEKGERPGGRAAAGRSTESPER</sequence>
<evidence type="ECO:0000313" key="2">
    <source>
        <dbReference type="EMBL" id="GAA3591048.1"/>
    </source>
</evidence>
<feature type="region of interest" description="Disordered" evidence="1">
    <location>
        <begin position="351"/>
        <end position="402"/>
    </location>
</feature>
<dbReference type="RefSeq" id="WP_344848491.1">
    <property type="nucleotide sequence ID" value="NZ_BAABAA010000015.1"/>
</dbReference>
<proteinExistence type="predicted"/>
<protein>
    <submittedName>
        <fullName evidence="2">Uncharacterized protein</fullName>
    </submittedName>
</protein>
<feature type="compositionally biased region" description="Basic and acidic residues" evidence="1">
    <location>
        <begin position="361"/>
        <end position="371"/>
    </location>
</feature>
<gene>
    <name evidence="2" type="ORF">GCM10022235_72910</name>
</gene>
<dbReference type="Proteomes" id="UP001501222">
    <property type="component" value="Unassembled WGS sequence"/>
</dbReference>
<dbReference type="EMBL" id="BAABAA010000015">
    <property type="protein sequence ID" value="GAA3591048.1"/>
    <property type="molecule type" value="Genomic_DNA"/>
</dbReference>